<feature type="DNA-binding region" description="H-T-H motif" evidence="2">
    <location>
        <begin position="34"/>
        <end position="53"/>
    </location>
</feature>
<dbReference type="PANTHER" id="PTHR30055:SF146">
    <property type="entry name" value="HTH-TYPE TRANSCRIPTIONAL DUAL REGULATOR CECR"/>
    <property type="match status" value="1"/>
</dbReference>
<keyword evidence="1 2" id="KW-0238">DNA-binding</keyword>
<feature type="domain" description="HTH tetR-type" evidence="3">
    <location>
        <begin position="11"/>
        <end position="71"/>
    </location>
</feature>
<dbReference type="PANTHER" id="PTHR30055">
    <property type="entry name" value="HTH-TYPE TRANSCRIPTIONAL REGULATOR RUTR"/>
    <property type="match status" value="1"/>
</dbReference>
<dbReference type="EMBL" id="CP071502">
    <property type="protein sequence ID" value="QSX37021.1"/>
    <property type="molecule type" value="Genomic_DNA"/>
</dbReference>
<dbReference type="PROSITE" id="PS50977">
    <property type="entry name" value="HTH_TETR_2"/>
    <property type="match status" value="1"/>
</dbReference>
<reference evidence="4 5" key="1">
    <citation type="submission" date="2021-03" db="EMBL/GenBank/DDBJ databases">
        <title>Novel species identification of genus Shewanella.</title>
        <authorList>
            <person name="Liu G."/>
            <person name="Zhang Q."/>
        </authorList>
    </citation>
    <scope>NUCLEOTIDE SEQUENCE [LARGE SCALE GENOMIC DNA]</scope>
    <source>
        <strain evidence="4 5">FJAT-52962</strain>
    </source>
</reference>
<sequence length="208" mass="23395">MSQNNSRASSESRREIILQAAAELFFEQGYAATSIDAIIERVGGSKRNIYSEFGNKEGLFNALVSGCTEKMTLALTLPETLGKDLRDTLMLLAYRMLHFYMSPMMLGIYRTTLMEAHRFPEWSQTFYDNGPKQAIDLFARVLGDAADRGELRGIDCQLAAGHFIGMLKDNQYYQVVLGLRPPLTEAESRRQVQSIVDIFLHGVLVDKS</sequence>
<accession>A0ABX7QZS4</accession>
<dbReference type="PRINTS" id="PR00455">
    <property type="entry name" value="HTHTETR"/>
</dbReference>
<dbReference type="InterPro" id="IPR039536">
    <property type="entry name" value="TetR_C_Proteobacteria"/>
</dbReference>
<dbReference type="SUPFAM" id="SSF48498">
    <property type="entry name" value="Tetracyclin repressor-like, C-terminal domain"/>
    <property type="match status" value="1"/>
</dbReference>
<name>A0ABX7QZS4_9GAMM</name>
<organism evidence="4 5">
    <name type="scientific">Shewanella sedimentimangrovi</name>
    <dbReference type="NCBI Taxonomy" id="2814293"/>
    <lineage>
        <taxon>Bacteria</taxon>
        <taxon>Pseudomonadati</taxon>
        <taxon>Pseudomonadota</taxon>
        <taxon>Gammaproteobacteria</taxon>
        <taxon>Alteromonadales</taxon>
        <taxon>Shewanellaceae</taxon>
        <taxon>Shewanella</taxon>
    </lineage>
</organism>
<dbReference type="Proteomes" id="UP000663207">
    <property type="component" value="Chromosome"/>
</dbReference>
<evidence type="ECO:0000256" key="2">
    <source>
        <dbReference type="PROSITE-ProRule" id="PRU00335"/>
    </source>
</evidence>
<evidence type="ECO:0000313" key="5">
    <source>
        <dbReference type="Proteomes" id="UP000663207"/>
    </source>
</evidence>
<dbReference type="Gene3D" id="1.10.357.10">
    <property type="entry name" value="Tetracycline Repressor, domain 2"/>
    <property type="match status" value="1"/>
</dbReference>
<dbReference type="InterPro" id="IPR001647">
    <property type="entry name" value="HTH_TetR"/>
</dbReference>
<dbReference type="InterPro" id="IPR050109">
    <property type="entry name" value="HTH-type_TetR-like_transc_reg"/>
</dbReference>
<dbReference type="Pfam" id="PF14246">
    <property type="entry name" value="TetR_C_7"/>
    <property type="match status" value="1"/>
</dbReference>
<evidence type="ECO:0000313" key="4">
    <source>
        <dbReference type="EMBL" id="QSX37021.1"/>
    </source>
</evidence>
<proteinExistence type="predicted"/>
<protein>
    <submittedName>
        <fullName evidence="4">TetR/AcrR family transcriptional regulator</fullName>
    </submittedName>
</protein>
<dbReference type="SUPFAM" id="SSF46689">
    <property type="entry name" value="Homeodomain-like"/>
    <property type="match status" value="1"/>
</dbReference>
<dbReference type="Gene3D" id="1.10.10.60">
    <property type="entry name" value="Homeodomain-like"/>
    <property type="match status" value="1"/>
</dbReference>
<dbReference type="InterPro" id="IPR036271">
    <property type="entry name" value="Tet_transcr_reg_TetR-rel_C_sf"/>
</dbReference>
<dbReference type="InterPro" id="IPR009057">
    <property type="entry name" value="Homeodomain-like_sf"/>
</dbReference>
<evidence type="ECO:0000259" key="3">
    <source>
        <dbReference type="PROSITE" id="PS50977"/>
    </source>
</evidence>
<gene>
    <name evidence="4" type="ORF">JYB85_17460</name>
</gene>
<evidence type="ECO:0000256" key="1">
    <source>
        <dbReference type="ARBA" id="ARBA00023125"/>
    </source>
</evidence>
<dbReference type="RefSeq" id="WP_207380301.1">
    <property type="nucleotide sequence ID" value="NZ_CP071502.1"/>
</dbReference>
<keyword evidence="5" id="KW-1185">Reference proteome</keyword>
<dbReference type="Pfam" id="PF00440">
    <property type="entry name" value="TetR_N"/>
    <property type="match status" value="1"/>
</dbReference>